<evidence type="ECO:0000313" key="2">
    <source>
        <dbReference type="Proteomes" id="UP001054945"/>
    </source>
</evidence>
<proteinExistence type="predicted"/>
<organism evidence="1 2">
    <name type="scientific">Caerostris extrusa</name>
    <name type="common">Bark spider</name>
    <name type="synonym">Caerostris bankana</name>
    <dbReference type="NCBI Taxonomy" id="172846"/>
    <lineage>
        <taxon>Eukaryota</taxon>
        <taxon>Metazoa</taxon>
        <taxon>Ecdysozoa</taxon>
        <taxon>Arthropoda</taxon>
        <taxon>Chelicerata</taxon>
        <taxon>Arachnida</taxon>
        <taxon>Araneae</taxon>
        <taxon>Araneomorphae</taxon>
        <taxon>Entelegynae</taxon>
        <taxon>Araneoidea</taxon>
        <taxon>Araneidae</taxon>
        <taxon>Caerostris</taxon>
    </lineage>
</organism>
<gene>
    <name evidence="1" type="ORF">CEXT_381361</name>
</gene>
<dbReference type="EMBL" id="BPLR01011210">
    <property type="protein sequence ID" value="GIY44903.1"/>
    <property type="molecule type" value="Genomic_DNA"/>
</dbReference>
<comment type="caution">
    <text evidence="1">The sequence shown here is derived from an EMBL/GenBank/DDBJ whole genome shotgun (WGS) entry which is preliminary data.</text>
</comment>
<name>A0AAV4TE09_CAEEX</name>
<dbReference type="AlphaFoldDB" id="A0AAV4TE09"/>
<protein>
    <submittedName>
        <fullName evidence="1">Uncharacterized protein</fullName>
    </submittedName>
</protein>
<sequence>MEHIDPGITPLSAHALRKRGLAVLNLRDAVNGREFDFVGRPFFDRDTGMEKVLAFLLEASSDFEECLCNVMIFQEPGIIPLSAHALRKDVWLSLTSRDAVNGREFDFVGRPFFDRDTGMEKGRR</sequence>
<keyword evidence="2" id="KW-1185">Reference proteome</keyword>
<accession>A0AAV4TE09</accession>
<reference evidence="1 2" key="1">
    <citation type="submission" date="2021-06" db="EMBL/GenBank/DDBJ databases">
        <title>Caerostris extrusa draft genome.</title>
        <authorList>
            <person name="Kono N."/>
            <person name="Arakawa K."/>
        </authorList>
    </citation>
    <scope>NUCLEOTIDE SEQUENCE [LARGE SCALE GENOMIC DNA]</scope>
</reference>
<evidence type="ECO:0000313" key="1">
    <source>
        <dbReference type="EMBL" id="GIY44903.1"/>
    </source>
</evidence>
<dbReference type="Proteomes" id="UP001054945">
    <property type="component" value="Unassembled WGS sequence"/>
</dbReference>